<dbReference type="AlphaFoldDB" id="A0AAV7QAZ5"/>
<accession>A0AAV7QAZ5</accession>
<feature type="compositionally biased region" description="Low complexity" evidence="1">
    <location>
        <begin position="1"/>
        <end position="16"/>
    </location>
</feature>
<evidence type="ECO:0000313" key="2">
    <source>
        <dbReference type="EMBL" id="KAJ1137596.1"/>
    </source>
</evidence>
<evidence type="ECO:0000256" key="1">
    <source>
        <dbReference type="SAM" id="MobiDB-lite"/>
    </source>
</evidence>
<feature type="region of interest" description="Disordered" evidence="1">
    <location>
        <begin position="1"/>
        <end position="64"/>
    </location>
</feature>
<keyword evidence="3" id="KW-1185">Reference proteome</keyword>
<dbReference type="Proteomes" id="UP001066276">
    <property type="component" value="Chromosome 6"/>
</dbReference>
<name>A0AAV7QAZ5_PLEWA</name>
<evidence type="ECO:0000313" key="3">
    <source>
        <dbReference type="Proteomes" id="UP001066276"/>
    </source>
</evidence>
<proteinExistence type="predicted"/>
<organism evidence="2 3">
    <name type="scientific">Pleurodeles waltl</name>
    <name type="common">Iberian ribbed newt</name>
    <dbReference type="NCBI Taxonomy" id="8319"/>
    <lineage>
        <taxon>Eukaryota</taxon>
        <taxon>Metazoa</taxon>
        <taxon>Chordata</taxon>
        <taxon>Craniata</taxon>
        <taxon>Vertebrata</taxon>
        <taxon>Euteleostomi</taxon>
        <taxon>Amphibia</taxon>
        <taxon>Batrachia</taxon>
        <taxon>Caudata</taxon>
        <taxon>Salamandroidea</taxon>
        <taxon>Salamandridae</taxon>
        <taxon>Pleurodelinae</taxon>
        <taxon>Pleurodeles</taxon>
    </lineage>
</organism>
<reference evidence="2" key="1">
    <citation type="journal article" date="2022" name="bioRxiv">
        <title>Sequencing and chromosome-scale assembly of the giantPleurodeles waltlgenome.</title>
        <authorList>
            <person name="Brown T."/>
            <person name="Elewa A."/>
            <person name="Iarovenko S."/>
            <person name="Subramanian E."/>
            <person name="Araus A.J."/>
            <person name="Petzold A."/>
            <person name="Susuki M."/>
            <person name="Suzuki K.-i.T."/>
            <person name="Hayashi T."/>
            <person name="Toyoda A."/>
            <person name="Oliveira C."/>
            <person name="Osipova E."/>
            <person name="Leigh N.D."/>
            <person name="Simon A."/>
            <person name="Yun M.H."/>
        </authorList>
    </citation>
    <scope>NUCLEOTIDE SEQUENCE</scope>
    <source>
        <strain evidence="2">20211129_DDA</strain>
        <tissue evidence="2">Liver</tissue>
    </source>
</reference>
<dbReference type="EMBL" id="JANPWB010000010">
    <property type="protein sequence ID" value="KAJ1137596.1"/>
    <property type="molecule type" value="Genomic_DNA"/>
</dbReference>
<protein>
    <submittedName>
        <fullName evidence="2">Uncharacterized protein</fullName>
    </submittedName>
</protein>
<gene>
    <name evidence="2" type="ORF">NDU88_003994</name>
</gene>
<sequence>MRADGAAAAREAWEGGASLGVCPGRRQRRSQLPGSSRMERSSRSEAASVPCVPNSEDRTQRRSGHGLVFLEKGGCFCTSVDPPEEDAHRPGFFPAPL</sequence>
<comment type="caution">
    <text evidence="2">The sequence shown here is derived from an EMBL/GenBank/DDBJ whole genome shotgun (WGS) entry which is preliminary data.</text>
</comment>